<sequence>MCITSVLNVLIKYFYGIMLAMKYDDFKKNIRGANLSMREFADLIKANRNSITNLSTREQVPKNLYIVSALLAELAYHNIDYKKIFQEMDIEPQKARVKDTFGEKKDAHE</sequence>
<dbReference type="GO" id="GO:0003677">
    <property type="term" value="F:DNA binding"/>
    <property type="evidence" value="ECO:0007669"/>
    <property type="project" value="UniProtKB-KW"/>
</dbReference>
<protein>
    <submittedName>
        <fullName evidence="1">DNA-binding protein</fullName>
    </submittedName>
</protein>
<keyword evidence="1" id="KW-0238">DNA-binding</keyword>
<dbReference type="AlphaFoldDB" id="A0A6S6SKP6"/>
<dbReference type="EMBL" id="CACVAS010000057">
    <property type="protein sequence ID" value="CAA6809048.1"/>
    <property type="molecule type" value="Genomic_DNA"/>
</dbReference>
<accession>A0A6S6SKP6</accession>
<name>A0A6S6SKP6_9BACT</name>
<gene>
    <name evidence="1" type="ORF">HELGO_WM3552</name>
</gene>
<reference evidence="1" key="1">
    <citation type="submission" date="2020-01" db="EMBL/GenBank/DDBJ databases">
        <authorList>
            <person name="Meier V. D."/>
            <person name="Meier V D."/>
        </authorList>
    </citation>
    <scope>NUCLEOTIDE SEQUENCE</scope>
    <source>
        <strain evidence="1">HLG_WM_MAG_01</strain>
    </source>
</reference>
<evidence type="ECO:0000313" key="1">
    <source>
        <dbReference type="EMBL" id="CAA6809048.1"/>
    </source>
</evidence>
<proteinExistence type="predicted"/>
<organism evidence="1">
    <name type="scientific">uncultured Sulfurovum sp</name>
    <dbReference type="NCBI Taxonomy" id="269237"/>
    <lineage>
        <taxon>Bacteria</taxon>
        <taxon>Pseudomonadati</taxon>
        <taxon>Campylobacterota</taxon>
        <taxon>Epsilonproteobacteria</taxon>
        <taxon>Campylobacterales</taxon>
        <taxon>Sulfurovaceae</taxon>
        <taxon>Sulfurovum</taxon>
        <taxon>environmental samples</taxon>
    </lineage>
</organism>